<feature type="coiled-coil region" evidence="1">
    <location>
        <begin position="219"/>
        <end position="405"/>
    </location>
</feature>
<name>A0A8K1FGM6_PYTOL</name>
<feature type="compositionally biased region" description="Polar residues" evidence="2">
    <location>
        <begin position="1"/>
        <end position="12"/>
    </location>
</feature>
<dbReference type="OrthoDB" id="76910at2759"/>
<dbReference type="AlphaFoldDB" id="A0A8K1FGM6"/>
<evidence type="ECO:0000313" key="4">
    <source>
        <dbReference type="Proteomes" id="UP000794436"/>
    </source>
</evidence>
<organism evidence="3 4">
    <name type="scientific">Pythium oligandrum</name>
    <name type="common">Mycoparasitic fungus</name>
    <dbReference type="NCBI Taxonomy" id="41045"/>
    <lineage>
        <taxon>Eukaryota</taxon>
        <taxon>Sar</taxon>
        <taxon>Stramenopiles</taxon>
        <taxon>Oomycota</taxon>
        <taxon>Peronosporomycetes</taxon>
        <taxon>Pythiales</taxon>
        <taxon>Pythiaceae</taxon>
        <taxon>Pythium</taxon>
    </lineage>
</organism>
<dbReference type="EMBL" id="SPLM01000108">
    <property type="protein sequence ID" value="TMW60164.1"/>
    <property type="molecule type" value="Genomic_DNA"/>
</dbReference>
<feature type="coiled-coil region" evidence="1">
    <location>
        <begin position="67"/>
        <end position="168"/>
    </location>
</feature>
<evidence type="ECO:0000256" key="2">
    <source>
        <dbReference type="SAM" id="MobiDB-lite"/>
    </source>
</evidence>
<gene>
    <name evidence="3" type="ORF">Poli38472_000206</name>
</gene>
<dbReference type="Proteomes" id="UP000794436">
    <property type="component" value="Unassembled WGS sequence"/>
</dbReference>
<keyword evidence="4" id="KW-1185">Reference proteome</keyword>
<sequence>MQKGSQLGSSWTPPADALSNGASDAREDSVYRSLSASISTAASPTTIVTHSANGDGLSVLQLKIRALEKYKVNYELLCGQLAELNTQIGLQLQRHDVDVATLHQTVVSLQTANASLERDLKDCQAQLTTQKALNEQDRSYSNRVHTQLATVAELLKAAEKRFEEQEAQWLSEKSEMQRTLRGLQQEDGGLKQVYAQRTHELEVVRTQTTTIQEELVRCKRKHRSEVKELHTEINKLKEELEAQRATSRQLKKHHREAREERDVLRKQLGHVKSDGSHLNEVLETQRIELQRQEKKLQQWRVKSHDTERQLRDALQEVEEVQTQLLSANEELVRKNAQVESLRLEARIINQSKSHSSAESESSKTDEIKLLKQQIQQLKQQNQLHEQQVQERVKQEELDAMETQRRYRMELHQMRHLLTLNHQCASESSKDMKVLKEELSSVQELLRRQRQYTTQYQRHQHEHSDFREETRTPLPARADIEKAVLQSAIMEQVRALAPSPPHTTTS</sequence>
<protein>
    <submittedName>
        <fullName evidence="3">Uncharacterized protein</fullName>
    </submittedName>
</protein>
<feature type="region of interest" description="Disordered" evidence="2">
    <location>
        <begin position="1"/>
        <end position="24"/>
    </location>
</feature>
<evidence type="ECO:0000313" key="3">
    <source>
        <dbReference type="EMBL" id="TMW60164.1"/>
    </source>
</evidence>
<accession>A0A8K1FGM6</accession>
<proteinExistence type="predicted"/>
<keyword evidence="1" id="KW-0175">Coiled coil</keyword>
<comment type="caution">
    <text evidence="3">The sequence shown here is derived from an EMBL/GenBank/DDBJ whole genome shotgun (WGS) entry which is preliminary data.</text>
</comment>
<evidence type="ECO:0000256" key="1">
    <source>
        <dbReference type="SAM" id="Coils"/>
    </source>
</evidence>
<reference evidence="3" key="1">
    <citation type="submission" date="2019-03" db="EMBL/GenBank/DDBJ databases">
        <title>Long read genome sequence of the mycoparasitic Pythium oligandrum ATCC 38472 isolated from sugarbeet rhizosphere.</title>
        <authorList>
            <person name="Gaulin E."/>
        </authorList>
    </citation>
    <scope>NUCLEOTIDE SEQUENCE</scope>
    <source>
        <strain evidence="3">ATCC 38472_TT</strain>
    </source>
</reference>